<evidence type="ECO:0000313" key="3">
    <source>
        <dbReference type="EMBL" id="GGJ38640.1"/>
    </source>
</evidence>
<reference evidence="3" key="2">
    <citation type="submission" date="2020-09" db="EMBL/GenBank/DDBJ databases">
        <authorList>
            <person name="Sun Q."/>
            <person name="Ohkuma M."/>
        </authorList>
    </citation>
    <scope>NUCLEOTIDE SEQUENCE</scope>
    <source>
        <strain evidence="3">JCM 3086</strain>
    </source>
</reference>
<dbReference type="Proteomes" id="UP000657574">
    <property type="component" value="Unassembled WGS sequence"/>
</dbReference>
<dbReference type="Gene3D" id="2.40.128.110">
    <property type="entry name" value="Lipid/polyisoprenoid-binding, YceI-like"/>
    <property type="match status" value="1"/>
</dbReference>
<evidence type="ECO:0000259" key="2">
    <source>
        <dbReference type="SMART" id="SM00867"/>
    </source>
</evidence>
<keyword evidence="4" id="KW-1185">Reference proteome</keyword>
<evidence type="ECO:0000256" key="1">
    <source>
        <dbReference type="ARBA" id="ARBA00008812"/>
    </source>
</evidence>
<accession>A0A917L1U4</accession>
<reference evidence="3" key="1">
    <citation type="journal article" date="2014" name="Int. J. Syst. Evol. Microbiol.">
        <title>Complete genome sequence of Corynebacterium casei LMG S-19264T (=DSM 44701T), isolated from a smear-ripened cheese.</title>
        <authorList>
            <consortium name="US DOE Joint Genome Institute (JGI-PGF)"/>
            <person name="Walter F."/>
            <person name="Albersmeier A."/>
            <person name="Kalinowski J."/>
            <person name="Ruckert C."/>
        </authorList>
    </citation>
    <scope>NUCLEOTIDE SEQUENCE</scope>
    <source>
        <strain evidence="3">JCM 3086</strain>
    </source>
</reference>
<dbReference type="PANTHER" id="PTHR34406:SF1">
    <property type="entry name" value="PROTEIN YCEI"/>
    <property type="match status" value="1"/>
</dbReference>
<gene>
    <name evidence="3" type="ORF">GCM10010121_057210</name>
</gene>
<sequence>MLRNRKNITVRTADPYKPPTGVYTVDPARSTIGFSVRHAVITNVRGKFTAFEGLLKLDGPRSARSAAYLSVQTGSLDTGMRDRDAQLTGPDLLDSATFPLMAFRSAAIVDSGEDQFRMSGYLQIKDVELPLHIDLEFGGATWDANGQHRVGFQGTTTLRRSDWGLDWNAPLETGSVLISDKVKLILDISAVQPARTGAVWPADAGRRTIPKGGMR</sequence>
<dbReference type="InterPro" id="IPR036761">
    <property type="entry name" value="TTHA0802/YceI-like_sf"/>
</dbReference>
<comment type="similarity">
    <text evidence="1">Belongs to the UPF0312 family.</text>
</comment>
<dbReference type="PANTHER" id="PTHR34406">
    <property type="entry name" value="PROTEIN YCEI"/>
    <property type="match status" value="1"/>
</dbReference>
<dbReference type="EMBL" id="BMQA01000023">
    <property type="protein sequence ID" value="GGJ38640.1"/>
    <property type="molecule type" value="Genomic_DNA"/>
</dbReference>
<dbReference type="SUPFAM" id="SSF101874">
    <property type="entry name" value="YceI-like"/>
    <property type="match status" value="1"/>
</dbReference>
<dbReference type="RefSeq" id="WP_189314161.1">
    <property type="nucleotide sequence ID" value="NZ_BMQA01000023.1"/>
</dbReference>
<dbReference type="InterPro" id="IPR007372">
    <property type="entry name" value="Lipid/polyisoprenoid-bd_YceI"/>
</dbReference>
<organism evidence="3 4">
    <name type="scientific">Streptomyces brasiliensis</name>
    <dbReference type="NCBI Taxonomy" id="1954"/>
    <lineage>
        <taxon>Bacteria</taxon>
        <taxon>Bacillati</taxon>
        <taxon>Actinomycetota</taxon>
        <taxon>Actinomycetes</taxon>
        <taxon>Kitasatosporales</taxon>
        <taxon>Streptomycetaceae</taxon>
        <taxon>Streptomyces</taxon>
    </lineage>
</organism>
<dbReference type="SMART" id="SM00867">
    <property type="entry name" value="YceI"/>
    <property type="match status" value="1"/>
</dbReference>
<dbReference type="AlphaFoldDB" id="A0A917L1U4"/>
<comment type="caution">
    <text evidence="3">The sequence shown here is derived from an EMBL/GenBank/DDBJ whole genome shotgun (WGS) entry which is preliminary data.</text>
</comment>
<protein>
    <submittedName>
        <fullName evidence="3">Polyisoprenoid-binding protein</fullName>
    </submittedName>
</protein>
<proteinExistence type="inferred from homology"/>
<feature type="domain" description="Lipid/polyisoprenoid-binding YceI-like" evidence="2">
    <location>
        <begin position="22"/>
        <end position="191"/>
    </location>
</feature>
<dbReference type="Pfam" id="PF04264">
    <property type="entry name" value="YceI"/>
    <property type="match status" value="1"/>
</dbReference>
<name>A0A917L1U4_9ACTN</name>
<evidence type="ECO:0000313" key="4">
    <source>
        <dbReference type="Proteomes" id="UP000657574"/>
    </source>
</evidence>